<sequence length="412" mass="45576">MRCRRRVTVCVVRRTTGRMASVTLSVTTMRVASTEETAQGASCNDVSPYCLWNETCVNGRCESLCLGTECSQPNHECHVHREEGAEKGVPKCVEKGAEMPSTCHGVCRERGYWKDEECDLECYSYACEFDGGDCDPGLYCNDLSPYCLWNETCVNHDGTSFGRCESLCLDHECPQDHDCQVHREEGAEKGVPQCVEKDPSVTTQPPPTPASPTPMLTAEQEAVLTDWIGQGTSLQLLYTGTSEAWSYDDFVDKVVDGAGGLVLVIWKDRYTFGCFLDCGLRLPAEHPVEQDYIAFDCPMCFFSLEGHFDAPTRMPIGDVNMQGVSVSRRGSARAPLWWGVAHLVISYMQYLSIGWTPDNDTDSSVGLDSMMQFIKAPDVPDGYSGVRGYNNSALLAGHDTYKADEMLVLRVT</sequence>
<evidence type="ECO:0000259" key="5">
    <source>
        <dbReference type="Pfam" id="PF00066"/>
    </source>
</evidence>
<dbReference type="Pfam" id="PF00066">
    <property type="entry name" value="Notch"/>
    <property type="match status" value="1"/>
</dbReference>
<keyword evidence="7" id="KW-1185">Reference proteome</keyword>
<keyword evidence="3" id="KW-0325">Glycoprotein</keyword>
<keyword evidence="1" id="KW-0677">Repeat</keyword>
<proteinExistence type="predicted"/>
<evidence type="ECO:0000313" key="7">
    <source>
        <dbReference type="Proteomes" id="UP000041254"/>
    </source>
</evidence>
<feature type="domain" description="LNR" evidence="5">
    <location>
        <begin position="103"/>
        <end position="135"/>
    </location>
</feature>
<dbReference type="AlphaFoldDB" id="A0A0G4F1R7"/>
<evidence type="ECO:0000313" key="6">
    <source>
        <dbReference type="EMBL" id="CEM05439.1"/>
    </source>
</evidence>
<keyword evidence="2" id="KW-1015">Disulfide bond</keyword>
<dbReference type="VEuPathDB" id="CryptoDB:Vbra_8678"/>
<dbReference type="InterPro" id="IPR000800">
    <property type="entry name" value="Notch_dom"/>
</dbReference>
<name>A0A0G4F1R7_VITBC</name>
<dbReference type="Proteomes" id="UP000041254">
    <property type="component" value="Unassembled WGS sequence"/>
</dbReference>
<accession>A0A0G4F1R7</accession>
<gene>
    <name evidence="6" type="ORF">Vbra_8678</name>
</gene>
<dbReference type="InParanoid" id="A0A0G4F1R7"/>
<feature type="region of interest" description="Disordered" evidence="4">
    <location>
        <begin position="193"/>
        <end position="214"/>
    </location>
</feature>
<evidence type="ECO:0000256" key="2">
    <source>
        <dbReference type="ARBA" id="ARBA00023157"/>
    </source>
</evidence>
<dbReference type="Gene3D" id="4.10.470.20">
    <property type="match status" value="1"/>
</dbReference>
<evidence type="ECO:0000256" key="3">
    <source>
        <dbReference type="ARBA" id="ARBA00023180"/>
    </source>
</evidence>
<protein>
    <recommendedName>
        <fullName evidence="5">LNR domain-containing protein</fullName>
    </recommendedName>
</protein>
<dbReference type="PhylomeDB" id="A0A0G4F1R7"/>
<organism evidence="6 7">
    <name type="scientific">Vitrella brassicaformis (strain CCMP3155)</name>
    <dbReference type="NCBI Taxonomy" id="1169540"/>
    <lineage>
        <taxon>Eukaryota</taxon>
        <taxon>Sar</taxon>
        <taxon>Alveolata</taxon>
        <taxon>Colpodellida</taxon>
        <taxon>Vitrellaceae</taxon>
        <taxon>Vitrella</taxon>
    </lineage>
</organism>
<dbReference type="EMBL" id="CDMY01000358">
    <property type="protein sequence ID" value="CEM05439.1"/>
    <property type="molecule type" value="Genomic_DNA"/>
</dbReference>
<reference evidence="6 7" key="1">
    <citation type="submission" date="2014-11" db="EMBL/GenBank/DDBJ databases">
        <authorList>
            <person name="Zhu J."/>
            <person name="Qi W."/>
            <person name="Song R."/>
        </authorList>
    </citation>
    <scope>NUCLEOTIDE SEQUENCE [LARGE SCALE GENOMIC DNA]</scope>
</reference>
<evidence type="ECO:0000256" key="1">
    <source>
        <dbReference type="ARBA" id="ARBA00022737"/>
    </source>
</evidence>
<evidence type="ECO:0000256" key="4">
    <source>
        <dbReference type="SAM" id="MobiDB-lite"/>
    </source>
</evidence>